<proteinExistence type="predicted"/>
<dbReference type="GeneID" id="10500988"/>
<sequence>MGIKTIEEKETIVERLNRFLNSDISNHLKSFKTLYDMLYLKFIKNENRDKTIPILTNINILKPLIKEEINKEKSIFNENYESLELEIFKSEFLNDPELKRLVLNQPEKMKINDLSLVFGSIHVQSTLISKKSNISNNKKTNYFYNRVKNILYLDEKIDSIYSSLEKIFGFDTNSLNNIFNKIISKRNSEKINQKNEEFESILKDFSKFRINDKSRMFYEISFEKNQIATIMHNNHKYDEAFKYCNKSIMYAIKSILEYEKTSYGTSDDINRLKRLTNCFNEQRELTSFETNLNQFKTSLCKHSNEENSLALLLVSNEYLQKANFIINQ</sequence>
<accession>F0ZK55</accession>
<evidence type="ECO:0000313" key="1">
    <source>
        <dbReference type="EMBL" id="EGC35671.1"/>
    </source>
</evidence>
<dbReference type="AlphaFoldDB" id="F0ZK55"/>
<keyword evidence="2" id="KW-1185">Reference proteome</keyword>
<gene>
    <name evidence="1" type="ORF">DICPUDRAFT_151962</name>
</gene>
<evidence type="ECO:0000313" key="2">
    <source>
        <dbReference type="Proteomes" id="UP000001064"/>
    </source>
</evidence>
<protein>
    <submittedName>
        <fullName evidence="1">Uncharacterized protein</fullName>
    </submittedName>
</protein>
<name>F0ZK55_DICPU</name>
<dbReference type="RefSeq" id="XP_003287804.1">
    <property type="nucleotide sequence ID" value="XM_003287756.1"/>
</dbReference>
<reference evidence="2" key="1">
    <citation type="journal article" date="2011" name="Genome Biol.">
        <title>Comparative genomics of the social amoebae Dictyostelium discoideum and Dictyostelium purpureum.</title>
        <authorList>
            <consortium name="US DOE Joint Genome Institute (JGI-PGF)"/>
            <person name="Sucgang R."/>
            <person name="Kuo A."/>
            <person name="Tian X."/>
            <person name="Salerno W."/>
            <person name="Parikh A."/>
            <person name="Feasley C.L."/>
            <person name="Dalin E."/>
            <person name="Tu H."/>
            <person name="Huang E."/>
            <person name="Barry K."/>
            <person name="Lindquist E."/>
            <person name="Shapiro H."/>
            <person name="Bruce D."/>
            <person name="Schmutz J."/>
            <person name="Salamov A."/>
            <person name="Fey P."/>
            <person name="Gaudet P."/>
            <person name="Anjard C."/>
            <person name="Babu M.M."/>
            <person name="Basu S."/>
            <person name="Bushmanova Y."/>
            <person name="van der Wel H."/>
            <person name="Katoh-Kurasawa M."/>
            <person name="Dinh C."/>
            <person name="Coutinho P.M."/>
            <person name="Saito T."/>
            <person name="Elias M."/>
            <person name="Schaap P."/>
            <person name="Kay R.R."/>
            <person name="Henrissat B."/>
            <person name="Eichinger L."/>
            <person name="Rivero F."/>
            <person name="Putnam N.H."/>
            <person name="West C.M."/>
            <person name="Loomis W.F."/>
            <person name="Chisholm R.L."/>
            <person name="Shaulsky G."/>
            <person name="Strassmann J.E."/>
            <person name="Queller D.C."/>
            <person name="Kuspa A."/>
            <person name="Grigoriev I.V."/>
        </authorList>
    </citation>
    <scope>NUCLEOTIDE SEQUENCE [LARGE SCALE GENOMIC DNA]</scope>
    <source>
        <strain evidence="2">QSDP1</strain>
    </source>
</reference>
<dbReference type="KEGG" id="dpp:DICPUDRAFT_151962"/>
<dbReference type="InParanoid" id="F0ZK55"/>
<dbReference type="EMBL" id="GL871052">
    <property type="protein sequence ID" value="EGC35671.1"/>
    <property type="molecule type" value="Genomic_DNA"/>
</dbReference>
<dbReference type="Proteomes" id="UP000001064">
    <property type="component" value="Unassembled WGS sequence"/>
</dbReference>
<dbReference type="VEuPathDB" id="AmoebaDB:DICPUDRAFT_151962"/>
<organism evidence="1 2">
    <name type="scientific">Dictyostelium purpureum</name>
    <name type="common">Slime mold</name>
    <dbReference type="NCBI Taxonomy" id="5786"/>
    <lineage>
        <taxon>Eukaryota</taxon>
        <taxon>Amoebozoa</taxon>
        <taxon>Evosea</taxon>
        <taxon>Eumycetozoa</taxon>
        <taxon>Dictyostelia</taxon>
        <taxon>Dictyosteliales</taxon>
        <taxon>Dictyosteliaceae</taxon>
        <taxon>Dictyostelium</taxon>
    </lineage>
</organism>